<feature type="region of interest" description="Disordered" evidence="1">
    <location>
        <begin position="1"/>
        <end position="28"/>
    </location>
</feature>
<evidence type="ECO:0000313" key="2">
    <source>
        <dbReference type="EMBL" id="KAF4475637.1"/>
    </source>
</evidence>
<feature type="compositionally biased region" description="Basic residues" evidence="1">
    <location>
        <begin position="1"/>
        <end position="15"/>
    </location>
</feature>
<evidence type="ECO:0000256" key="1">
    <source>
        <dbReference type="SAM" id="MobiDB-lite"/>
    </source>
</evidence>
<dbReference type="AlphaFoldDB" id="A0A7J6IIW4"/>
<name>A0A7J6IIW4_COLFN</name>
<proteinExistence type="predicted"/>
<keyword evidence="3" id="KW-1185">Reference proteome</keyword>
<reference evidence="2 3" key="1">
    <citation type="submission" date="2012-08" db="EMBL/GenBank/DDBJ databases">
        <authorList>
            <person name="Gan P.H.P."/>
            <person name="Ikeda K."/>
            <person name="Irieda H."/>
            <person name="Narusaka M."/>
            <person name="O'Connell R.J."/>
            <person name="Narusaka Y."/>
            <person name="Takano Y."/>
            <person name="Kubo Y."/>
            <person name="Shirasu K."/>
        </authorList>
    </citation>
    <scope>NUCLEOTIDE SEQUENCE [LARGE SCALE GENOMIC DNA]</scope>
    <source>
        <strain evidence="2 3">Nara gc5</strain>
    </source>
</reference>
<protein>
    <submittedName>
        <fullName evidence="2">Uncharacterized protein</fullName>
    </submittedName>
</protein>
<dbReference type="RefSeq" id="XP_031887253.1">
    <property type="nucleotide sequence ID" value="XM_032033522.1"/>
</dbReference>
<gene>
    <name evidence="2" type="ORF">CGGC5_v015928</name>
</gene>
<dbReference type="Proteomes" id="UP000011096">
    <property type="component" value="Unassembled WGS sequence"/>
</dbReference>
<comment type="caution">
    <text evidence="2">The sequence shown here is derived from an EMBL/GenBank/DDBJ whole genome shotgun (WGS) entry which is preliminary data.</text>
</comment>
<reference evidence="2 3" key="2">
    <citation type="submission" date="2020-04" db="EMBL/GenBank/DDBJ databases">
        <title>Genome sequencing and assembly of multiple isolates from the Colletotrichum gloeosporioides species complex.</title>
        <authorList>
            <person name="Gan P."/>
            <person name="Shirasu K."/>
        </authorList>
    </citation>
    <scope>NUCLEOTIDE SEQUENCE [LARGE SCALE GENOMIC DNA]</scope>
    <source>
        <strain evidence="2 3">Nara gc5</strain>
    </source>
</reference>
<accession>A0A7J6IIW4</accession>
<evidence type="ECO:0000313" key="3">
    <source>
        <dbReference type="Proteomes" id="UP000011096"/>
    </source>
</evidence>
<dbReference type="InParanoid" id="A0A7J6IIW4"/>
<sequence>MRKYHSAAVAKRRVRGRETERTGGQVSPEPTVYVSTRFVFSRRTMRQELQAALDFCPIEPKGRHQAQQKLSCHR</sequence>
<organism evidence="2 3">
    <name type="scientific">Colletotrichum fructicola (strain Nara gc5)</name>
    <name type="common">Anthracnose fungus</name>
    <name type="synonym">Colletotrichum gloeosporioides (strain Nara gc5)</name>
    <dbReference type="NCBI Taxonomy" id="1213859"/>
    <lineage>
        <taxon>Eukaryota</taxon>
        <taxon>Fungi</taxon>
        <taxon>Dikarya</taxon>
        <taxon>Ascomycota</taxon>
        <taxon>Pezizomycotina</taxon>
        <taxon>Sordariomycetes</taxon>
        <taxon>Hypocreomycetidae</taxon>
        <taxon>Glomerellales</taxon>
        <taxon>Glomerellaceae</taxon>
        <taxon>Colletotrichum</taxon>
        <taxon>Colletotrichum gloeosporioides species complex</taxon>
    </lineage>
</organism>
<dbReference type="GeneID" id="43617553"/>
<dbReference type="EMBL" id="ANPB02000010">
    <property type="protein sequence ID" value="KAF4475637.1"/>
    <property type="molecule type" value="Genomic_DNA"/>
</dbReference>